<dbReference type="EMBL" id="JROU02000879">
    <property type="protein sequence ID" value="OEH78033.1"/>
    <property type="molecule type" value="Genomic_DNA"/>
</dbReference>
<sequence length="257" mass="26952">MAAAAAQAAGSTMQQQHATTEQLAETADGMQQLLDMATVISPCVRCINAASWSSHDQQKCRLRLVHQVMDPANPGGGDVLSIWLSHGLPFHDSLELLKELQRRQMERREEESGRCCPSALMHQRLLLEHGGGEEALELANELELTAAATAAAAAAVAGGTQWSSDLVEAAIKAAEPAWLSLGLQSAATAPAAGLLPVALHSLPHAADSSSSPSGNDGGTNSSREKQMAVSLQQQIHMNAFAVLLRMGRLEEAALAAG</sequence>
<dbReference type="Proteomes" id="UP000095192">
    <property type="component" value="Unassembled WGS sequence"/>
</dbReference>
<gene>
    <name evidence="2" type="ORF">cyc_06510</name>
</gene>
<protein>
    <submittedName>
        <fullName evidence="2">Uncharacterized protein</fullName>
    </submittedName>
</protein>
<dbReference type="VEuPathDB" id="ToxoDB:LOC34621810"/>
<evidence type="ECO:0000313" key="3">
    <source>
        <dbReference type="Proteomes" id="UP000095192"/>
    </source>
</evidence>
<dbReference type="VEuPathDB" id="ToxoDB:cyc_06510"/>
<dbReference type="AlphaFoldDB" id="A0A1D3D3L6"/>
<feature type="compositionally biased region" description="Low complexity" evidence="1">
    <location>
        <begin position="203"/>
        <end position="221"/>
    </location>
</feature>
<organism evidence="2 3">
    <name type="scientific">Cyclospora cayetanensis</name>
    <dbReference type="NCBI Taxonomy" id="88456"/>
    <lineage>
        <taxon>Eukaryota</taxon>
        <taxon>Sar</taxon>
        <taxon>Alveolata</taxon>
        <taxon>Apicomplexa</taxon>
        <taxon>Conoidasida</taxon>
        <taxon>Coccidia</taxon>
        <taxon>Eucoccidiorida</taxon>
        <taxon>Eimeriorina</taxon>
        <taxon>Eimeriidae</taxon>
        <taxon>Cyclospora</taxon>
    </lineage>
</organism>
<reference evidence="2 3" key="1">
    <citation type="journal article" date="2016" name="BMC Genomics">
        <title>Comparative genomics reveals Cyclospora cayetanensis possesses coccidia-like metabolism and invasion components but unique surface antigens.</title>
        <authorList>
            <person name="Liu S."/>
            <person name="Wang L."/>
            <person name="Zheng H."/>
            <person name="Xu Z."/>
            <person name="Roellig D.M."/>
            <person name="Li N."/>
            <person name="Frace M.A."/>
            <person name="Tang K."/>
            <person name="Arrowood M.J."/>
            <person name="Moss D.M."/>
            <person name="Zhang L."/>
            <person name="Feng Y."/>
            <person name="Xiao L."/>
        </authorList>
    </citation>
    <scope>NUCLEOTIDE SEQUENCE [LARGE SCALE GENOMIC DNA]</scope>
    <source>
        <strain evidence="2 3">CHN_HEN01</strain>
    </source>
</reference>
<feature type="region of interest" description="Disordered" evidence="1">
    <location>
        <begin position="203"/>
        <end position="228"/>
    </location>
</feature>
<name>A0A1D3D3L6_9EIME</name>
<comment type="caution">
    <text evidence="2">The sequence shown here is derived from an EMBL/GenBank/DDBJ whole genome shotgun (WGS) entry which is preliminary data.</text>
</comment>
<evidence type="ECO:0000256" key="1">
    <source>
        <dbReference type="SAM" id="MobiDB-lite"/>
    </source>
</evidence>
<proteinExistence type="predicted"/>
<feature type="compositionally biased region" description="Polar residues" evidence="1">
    <location>
        <begin position="10"/>
        <end position="22"/>
    </location>
</feature>
<accession>A0A1D3D3L6</accession>
<feature type="region of interest" description="Disordered" evidence="1">
    <location>
        <begin position="1"/>
        <end position="22"/>
    </location>
</feature>
<keyword evidence="3" id="KW-1185">Reference proteome</keyword>
<evidence type="ECO:0000313" key="2">
    <source>
        <dbReference type="EMBL" id="OEH78033.1"/>
    </source>
</evidence>
<dbReference type="InParanoid" id="A0A1D3D3L6"/>